<dbReference type="AlphaFoldDB" id="A0A1M6J070"/>
<name>A0A1M6J070_9RHOB</name>
<dbReference type="STRING" id="1470563.SAMN05444000_10864"/>
<gene>
    <name evidence="1" type="ORF">SAMN05444000_10864</name>
</gene>
<accession>A0A1M6J070</accession>
<evidence type="ECO:0000313" key="1">
    <source>
        <dbReference type="EMBL" id="SHJ40067.1"/>
    </source>
</evidence>
<proteinExistence type="predicted"/>
<keyword evidence="2" id="KW-1185">Reference proteome</keyword>
<dbReference type="EMBL" id="FQZQ01000008">
    <property type="protein sequence ID" value="SHJ40067.1"/>
    <property type="molecule type" value="Genomic_DNA"/>
</dbReference>
<evidence type="ECO:0000313" key="2">
    <source>
        <dbReference type="Proteomes" id="UP000183982"/>
    </source>
</evidence>
<protein>
    <submittedName>
        <fullName evidence="1">Uncharacterized protein</fullName>
    </submittedName>
</protein>
<dbReference type="Proteomes" id="UP000183982">
    <property type="component" value="Unassembled WGS sequence"/>
</dbReference>
<organism evidence="1 2">
    <name type="scientific">Shimia gijangensis</name>
    <dbReference type="NCBI Taxonomy" id="1470563"/>
    <lineage>
        <taxon>Bacteria</taxon>
        <taxon>Pseudomonadati</taxon>
        <taxon>Pseudomonadota</taxon>
        <taxon>Alphaproteobacteria</taxon>
        <taxon>Rhodobacterales</taxon>
        <taxon>Roseobacteraceae</taxon>
    </lineage>
</organism>
<reference evidence="2" key="1">
    <citation type="submission" date="2016-11" db="EMBL/GenBank/DDBJ databases">
        <authorList>
            <person name="Varghese N."/>
            <person name="Submissions S."/>
        </authorList>
    </citation>
    <scope>NUCLEOTIDE SEQUENCE [LARGE SCALE GENOMIC DNA]</scope>
    <source>
        <strain evidence="2">DSM 100564</strain>
    </source>
</reference>
<sequence length="139" mass="14888">MFLRRFIPAFVATTMIATTAIAFGIVPWRVNLLPGKGNFEVIEGAGSGNQRFWCEAGKFAAGPLRARGNTRMYILTPTGPAKTQANSFGVGFTIAPTQEILDAANRPGDGGNYSVSITKVGYNLTVSHARGFCGRNILF</sequence>